<gene>
    <name evidence="2" type="ORF">GCM10011452_05520</name>
</gene>
<keyword evidence="1" id="KW-1133">Transmembrane helix</keyword>
<evidence type="ECO:0000313" key="2">
    <source>
        <dbReference type="EMBL" id="GGW22337.1"/>
    </source>
</evidence>
<keyword evidence="3" id="KW-1185">Reference proteome</keyword>
<evidence type="ECO:0008006" key="4">
    <source>
        <dbReference type="Google" id="ProtNLM"/>
    </source>
</evidence>
<reference evidence="2" key="2">
    <citation type="submission" date="2020-09" db="EMBL/GenBank/DDBJ databases">
        <authorList>
            <person name="Sun Q."/>
            <person name="Kim S."/>
        </authorList>
    </citation>
    <scope>NUCLEOTIDE SEQUENCE</scope>
    <source>
        <strain evidence="2">KCTC 23714</strain>
    </source>
</reference>
<feature type="transmembrane region" description="Helical" evidence="1">
    <location>
        <begin position="144"/>
        <end position="165"/>
    </location>
</feature>
<dbReference type="Proteomes" id="UP000628984">
    <property type="component" value="Unassembled WGS sequence"/>
</dbReference>
<feature type="transmembrane region" description="Helical" evidence="1">
    <location>
        <begin position="77"/>
        <end position="96"/>
    </location>
</feature>
<comment type="caution">
    <text evidence="2">The sequence shown here is derived from an EMBL/GenBank/DDBJ whole genome shotgun (WGS) entry which is preliminary data.</text>
</comment>
<dbReference type="EMBL" id="BMYQ01000001">
    <property type="protein sequence ID" value="GGW22337.1"/>
    <property type="molecule type" value="Genomic_DNA"/>
</dbReference>
<organism evidence="2 3">
    <name type="scientific">Gemmobacter lanyuensis</name>
    <dbReference type="NCBI Taxonomy" id="1054497"/>
    <lineage>
        <taxon>Bacteria</taxon>
        <taxon>Pseudomonadati</taxon>
        <taxon>Pseudomonadota</taxon>
        <taxon>Alphaproteobacteria</taxon>
        <taxon>Rhodobacterales</taxon>
        <taxon>Paracoccaceae</taxon>
        <taxon>Gemmobacter</taxon>
    </lineage>
</organism>
<feature type="transmembrane region" description="Helical" evidence="1">
    <location>
        <begin position="20"/>
        <end position="41"/>
    </location>
</feature>
<dbReference type="AlphaFoldDB" id="A0A918MG48"/>
<protein>
    <recommendedName>
        <fullName evidence="4">Component of SufBCD complex</fullName>
    </recommendedName>
</protein>
<name>A0A918MG48_9RHOB</name>
<keyword evidence="1" id="KW-0472">Membrane</keyword>
<accession>A0A918MG48</accession>
<dbReference type="RefSeq" id="WP_189632269.1">
    <property type="nucleotide sequence ID" value="NZ_BMYQ01000001.1"/>
</dbReference>
<keyword evidence="1" id="KW-0812">Transmembrane</keyword>
<proteinExistence type="predicted"/>
<reference evidence="2" key="1">
    <citation type="journal article" date="2014" name="Int. J. Syst. Evol. Microbiol.">
        <title>Complete genome sequence of Corynebacterium casei LMG S-19264T (=DSM 44701T), isolated from a smear-ripened cheese.</title>
        <authorList>
            <consortium name="US DOE Joint Genome Institute (JGI-PGF)"/>
            <person name="Walter F."/>
            <person name="Albersmeier A."/>
            <person name="Kalinowski J."/>
            <person name="Ruckert C."/>
        </authorList>
    </citation>
    <scope>NUCLEOTIDE SEQUENCE</scope>
    <source>
        <strain evidence="2">KCTC 23714</strain>
    </source>
</reference>
<evidence type="ECO:0000256" key="1">
    <source>
        <dbReference type="SAM" id="Phobius"/>
    </source>
</evidence>
<evidence type="ECO:0000313" key="3">
    <source>
        <dbReference type="Proteomes" id="UP000628984"/>
    </source>
</evidence>
<sequence>MELYQTIVELIDMRSFSNLWFWIMLCVQWWMVSHRILGVPFDMVLRARRKGGQAQEDLETLARVNVNRLLYITHMSGLWIVGFVAFVLTVLGVAGFGYRIEFAQAVFCLMFPLTAVWGLSLWAAHRIADGEHRGEALQARLIKLRLAVQAIGMVSILITSIYGMYQNMTISVLN</sequence>
<feature type="transmembrane region" description="Helical" evidence="1">
    <location>
        <begin position="102"/>
        <end position="123"/>
    </location>
</feature>